<sequence>MDTSPEAPEPQLPPSLRLLKRLVVALTVVMIAGFLVLIAALVMRLNAVGPSLPDSVTLPGDARAAAFTQGSDWFAVVTTDDRILIYDRLTGRLRQSLTIE</sequence>
<dbReference type="InterPro" id="IPR045519">
    <property type="entry name" value="DUF6476"/>
</dbReference>
<organism evidence="2 3">
    <name type="scientific">Rubellimicrobium mesophilum DSM 19309</name>
    <dbReference type="NCBI Taxonomy" id="442562"/>
    <lineage>
        <taxon>Bacteria</taxon>
        <taxon>Pseudomonadati</taxon>
        <taxon>Pseudomonadota</taxon>
        <taxon>Alphaproteobacteria</taxon>
        <taxon>Rhodobacterales</taxon>
        <taxon>Roseobacteraceae</taxon>
        <taxon>Rubellimicrobium</taxon>
    </lineage>
</organism>
<dbReference type="STRING" id="442562.Rumeso_02995"/>
<keyword evidence="3" id="KW-1185">Reference proteome</keyword>
<dbReference type="HOGENOM" id="CLU_171065_1_0_5"/>
<evidence type="ECO:0000313" key="2">
    <source>
        <dbReference type="EMBL" id="EYD75425.1"/>
    </source>
</evidence>
<gene>
    <name evidence="2" type="ORF">Rumeso_02995</name>
</gene>
<keyword evidence="1" id="KW-1133">Transmembrane helix</keyword>
<comment type="caution">
    <text evidence="2">The sequence shown here is derived from an EMBL/GenBank/DDBJ whole genome shotgun (WGS) entry which is preliminary data.</text>
</comment>
<dbReference type="AlphaFoldDB" id="A0A017HM78"/>
<protein>
    <submittedName>
        <fullName evidence="2">Uncharacterized protein</fullName>
    </submittedName>
</protein>
<name>A0A017HM78_9RHOB</name>
<dbReference type="Proteomes" id="UP000019666">
    <property type="component" value="Unassembled WGS sequence"/>
</dbReference>
<dbReference type="OrthoDB" id="7872651at2"/>
<keyword evidence="1" id="KW-0472">Membrane</keyword>
<dbReference type="EMBL" id="AOSK01000081">
    <property type="protein sequence ID" value="EYD75425.1"/>
    <property type="molecule type" value="Genomic_DNA"/>
</dbReference>
<reference evidence="2 3" key="1">
    <citation type="submission" date="2013-02" db="EMBL/GenBank/DDBJ databases">
        <authorList>
            <person name="Fiebig A."/>
            <person name="Goeker M."/>
            <person name="Klenk H.-P.P."/>
        </authorList>
    </citation>
    <scope>NUCLEOTIDE SEQUENCE [LARGE SCALE GENOMIC DNA]</scope>
    <source>
        <strain evidence="2 3">DSM 19309</strain>
    </source>
</reference>
<keyword evidence="1" id="KW-0812">Transmembrane</keyword>
<dbReference type="PATRIC" id="fig|442562.3.peg.2947"/>
<evidence type="ECO:0000256" key="1">
    <source>
        <dbReference type="SAM" id="Phobius"/>
    </source>
</evidence>
<accession>A0A017HM78</accession>
<proteinExistence type="predicted"/>
<feature type="transmembrane region" description="Helical" evidence="1">
    <location>
        <begin position="22"/>
        <end position="43"/>
    </location>
</feature>
<dbReference type="Pfam" id="PF20082">
    <property type="entry name" value="DUF6476"/>
    <property type="match status" value="1"/>
</dbReference>
<dbReference type="RefSeq" id="WP_037281411.1">
    <property type="nucleotide sequence ID" value="NZ_KK088586.1"/>
</dbReference>
<evidence type="ECO:0000313" key="3">
    <source>
        <dbReference type="Proteomes" id="UP000019666"/>
    </source>
</evidence>